<evidence type="ECO:0000313" key="9">
    <source>
        <dbReference type="Proteomes" id="UP000193240"/>
    </source>
</evidence>
<sequence length="553" mass="61447">MQHNAPPAPCALRPARGSLPFASPEHASIPGRCRRRIVITTAHRAPARCDRQPRAPPSPSPPPPPHCFSALLDRIAIAMSSPSPIPPPNGRRSSRASNEADALSEPSELRVRRKSRCLKVPPEMAALEYTTDPDPNLVCLICHAPFDRPVQLPCEHFFCRECLEHAWAPQQHPVKTCPTCRRPVESASDLHPVPKIVETMLDELVVRCPNSRTGCPWVDHRVNVHDHVMLYCEHTPVECSAADCRLHTTQKDFHKGCLHYTVNCDDCHVSLMKRDLEEHQRSICPNRTMSCTLCDAVLLRLDLKTHINNVCPRHVISCQGAIVGCSFRSERADVVQHETTCALATMAPHFREQQARLERHEARIEPLARKVGILEDGLANITNMLYPANANDASFPVGDHLDPNDAPAEFRLPPASFAQNTSSEPPFDSQVHHLLTLHENLREEVSRISTTLTEVEGRANMMIINESQRNKDEMLHTNAAINNMRMQLHWLMSATIQQRTNTSSSTARPNAGTTAGSTNRSTTQGASSASGARGTLPAPYRRLSDSTRQDTKL</sequence>
<evidence type="ECO:0000313" key="8">
    <source>
        <dbReference type="EMBL" id="OSS49661.1"/>
    </source>
</evidence>
<dbReference type="InterPro" id="IPR013083">
    <property type="entry name" value="Znf_RING/FYVE/PHD"/>
</dbReference>
<dbReference type="AlphaFoldDB" id="A0A1Y2M0X2"/>
<feature type="compositionally biased region" description="Low complexity" evidence="5">
    <location>
        <begin position="520"/>
        <end position="535"/>
    </location>
</feature>
<dbReference type="STRING" id="105696.A0A1Y2M0X2"/>
<feature type="domain" description="TRAF-type" evidence="7">
    <location>
        <begin position="279"/>
        <end position="325"/>
    </location>
</feature>
<dbReference type="InterPro" id="IPR017907">
    <property type="entry name" value="Znf_RING_CS"/>
</dbReference>
<dbReference type="SUPFAM" id="SSF57850">
    <property type="entry name" value="RING/U-box"/>
    <property type="match status" value="1"/>
</dbReference>
<evidence type="ECO:0000256" key="3">
    <source>
        <dbReference type="ARBA" id="ARBA00022833"/>
    </source>
</evidence>
<dbReference type="PROSITE" id="PS00518">
    <property type="entry name" value="ZF_RING_1"/>
    <property type="match status" value="1"/>
</dbReference>
<evidence type="ECO:0000259" key="6">
    <source>
        <dbReference type="PROSITE" id="PS50089"/>
    </source>
</evidence>
<evidence type="ECO:0008006" key="10">
    <source>
        <dbReference type="Google" id="ProtNLM"/>
    </source>
</evidence>
<feature type="region of interest" description="Disordered" evidence="5">
    <location>
        <begin position="497"/>
        <end position="553"/>
    </location>
</feature>
<dbReference type="GO" id="GO:0008270">
    <property type="term" value="F:zinc ion binding"/>
    <property type="evidence" value="ECO:0007669"/>
    <property type="project" value="UniProtKB-KW"/>
</dbReference>
<dbReference type="SUPFAM" id="SSF49599">
    <property type="entry name" value="TRAF domain-like"/>
    <property type="match status" value="1"/>
</dbReference>
<feature type="zinc finger region" description="TRAF-type" evidence="4">
    <location>
        <begin position="279"/>
        <end position="325"/>
    </location>
</feature>
<keyword evidence="3 4" id="KW-0862">Zinc</keyword>
<reference evidence="8 9" key="1">
    <citation type="journal article" date="2017" name="Genome Announc.">
        <title>Genome sequence of the saprophytic ascomycete Epicoccum nigrum ICMP 19927 strain isolated from New Zealand.</title>
        <authorList>
            <person name="Fokin M."/>
            <person name="Fleetwood D."/>
            <person name="Weir B.S."/>
            <person name="Villas-Boas S.G."/>
        </authorList>
    </citation>
    <scope>NUCLEOTIDE SEQUENCE [LARGE SCALE GENOMIC DNA]</scope>
    <source>
        <strain evidence="8 9">ICMP 19927</strain>
    </source>
</reference>
<dbReference type="InterPro" id="IPR001841">
    <property type="entry name" value="Znf_RING"/>
</dbReference>
<dbReference type="EMBL" id="KZ107843">
    <property type="protein sequence ID" value="OSS49661.1"/>
    <property type="molecule type" value="Genomic_DNA"/>
</dbReference>
<evidence type="ECO:0000259" key="7">
    <source>
        <dbReference type="PROSITE" id="PS50145"/>
    </source>
</evidence>
<dbReference type="OMA" id="PLTTICG"/>
<keyword evidence="1 4" id="KW-0479">Metal-binding</keyword>
<feature type="domain" description="RING-type" evidence="6">
    <location>
        <begin position="139"/>
        <end position="181"/>
    </location>
</feature>
<feature type="region of interest" description="Disordered" evidence="5">
    <location>
        <begin position="44"/>
        <end position="65"/>
    </location>
</feature>
<organism evidence="8 9">
    <name type="scientific">Epicoccum nigrum</name>
    <name type="common">Soil fungus</name>
    <name type="synonym">Epicoccum purpurascens</name>
    <dbReference type="NCBI Taxonomy" id="105696"/>
    <lineage>
        <taxon>Eukaryota</taxon>
        <taxon>Fungi</taxon>
        <taxon>Dikarya</taxon>
        <taxon>Ascomycota</taxon>
        <taxon>Pezizomycotina</taxon>
        <taxon>Dothideomycetes</taxon>
        <taxon>Pleosporomycetidae</taxon>
        <taxon>Pleosporales</taxon>
        <taxon>Pleosporineae</taxon>
        <taxon>Didymellaceae</taxon>
        <taxon>Epicoccum</taxon>
    </lineage>
</organism>
<dbReference type="Gene3D" id="3.30.40.10">
    <property type="entry name" value="Zinc/RING finger domain, C3HC4 (zinc finger)"/>
    <property type="match status" value="2"/>
</dbReference>
<evidence type="ECO:0000256" key="1">
    <source>
        <dbReference type="ARBA" id="ARBA00022723"/>
    </source>
</evidence>
<protein>
    <recommendedName>
        <fullName evidence="10">RING-type domain-containing protein</fullName>
    </recommendedName>
</protein>
<dbReference type="Pfam" id="PF13920">
    <property type="entry name" value="zf-C3HC4_3"/>
    <property type="match status" value="1"/>
</dbReference>
<dbReference type="InParanoid" id="A0A1Y2M0X2"/>
<dbReference type="PROSITE" id="PS50089">
    <property type="entry name" value="ZF_RING_2"/>
    <property type="match status" value="1"/>
</dbReference>
<feature type="region of interest" description="Disordered" evidence="5">
    <location>
        <begin position="79"/>
        <end position="108"/>
    </location>
</feature>
<proteinExistence type="predicted"/>
<accession>A0A1Y2M0X2</accession>
<keyword evidence="9" id="KW-1185">Reference proteome</keyword>
<dbReference type="InterPro" id="IPR001293">
    <property type="entry name" value="Znf_TRAF"/>
</dbReference>
<feature type="compositionally biased region" description="Pro residues" evidence="5">
    <location>
        <begin position="54"/>
        <end position="65"/>
    </location>
</feature>
<dbReference type="PROSITE" id="PS50145">
    <property type="entry name" value="ZF_TRAF"/>
    <property type="match status" value="1"/>
</dbReference>
<dbReference type="Proteomes" id="UP000193240">
    <property type="component" value="Unassembled WGS sequence"/>
</dbReference>
<evidence type="ECO:0000256" key="4">
    <source>
        <dbReference type="PROSITE-ProRule" id="PRU00207"/>
    </source>
</evidence>
<keyword evidence="2 4" id="KW-0863">Zinc-finger</keyword>
<evidence type="ECO:0000256" key="2">
    <source>
        <dbReference type="ARBA" id="ARBA00022771"/>
    </source>
</evidence>
<gene>
    <name evidence="8" type="ORF">B5807_06124</name>
</gene>
<dbReference type="PANTHER" id="PTHR10131">
    <property type="entry name" value="TNF RECEPTOR ASSOCIATED FACTOR"/>
    <property type="match status" value="1"/>
</dbReference>
<feature type="compositionally biased region" description="Basic and acidic residues" evidence="5">
    <location>
        <begin position="542"/>
        <end position="553"/>
    </location>
</feature>
<name>A0A1Y2M0X2_EPING</name>
<evidence type="ECO:0000256" key="5">
    <source>
        <dbReference type="SAM" id="MobiDB-lite"/>
    </source>
</evidence>
<dbReference type="PANTHER" id="PTHR10131:SF94">
    <property type="entry name" value="TNF RECEPTOR-ASSOCIATED FACTOR 4"/>
    <property type="match status" value="1"/>
</dbReference>
<dbReference type="SMART" id="SM00184">
    <property type="entry name" value="RING"/>
    <property type="match status" value="1"/>
</dbReference>
<feature type="compositionally biased region" description="Polar residues" evidence="5">
    <location>
        <begin position="497"/>
        <end position="519"/>
    </location>
</feature>